<dbReference type="SMART" id="SM00134">
    <property type="entry name" value="LU"/>
    <property type="match status" value="1"/>
</dbReference>
<sequence length="97" mass="10178">MQFYGVLVMMVTLSTACGLKCYICSSESECKEQTCPSGFDSCSTTMVNGVTVKSCGLLSSCPSPMKCCKGDLCNSAIPTGSSVFLLMVSSAIITLFL</sequence>
<name>A0A8C4IH79_DICLA</name>
<feature type="domain" description="UPAR/Ly6" evidence="2">
    <location>
        <begin position="19"/>
        <end position="86"/>
    </location>
</feature>
<dbReference type="InterPro" id="IPR016054">
    <property type="entry name" value="LY6_UPA_recep-like"/>
</dbReference>
<dbReference type="AlphaFoldDB" id="A0A8C4IH79"/>
<organism evidence="3 4">
    <name type="scientific">Dicentrarchus labrax</name>
    <name type="common">European seabass</name>
    <name type="synonym">Morone labrax</name>
    <dbReference type="NCBI Taxonomy" id="13489"/>
    <lineage>
        <taxon>Eukaryota</taxon>
        <taxon>Metazoa</taxon>
        <taxon>Chordata</taxon>
        <taxon>Craniata</taxon>
        <taxon>Vertebrata</taxon>
        <taxon>Euteleostomi</taxon>
        <taxon>Actinopterygii</taxon>
        <taxon>Neopterygii</taxon>
        <taxon>Teleostei</taxon>
        <taxon>Neoteleostei</taxon>
        <taxon>Acanthomorphata</taxon>
        <taxon>Eupercaria</taxon>
        <taxon>Moronidae</taxon>
        <taxon>Dicentrarchus</taxon>
    </lineage>
</organism>
<feature type="signal peptide" evidence="1">
    <location>
        <begin position="1"/>
        <end position="18"/>
    </location>
</feature>
<dbReference type="InterPro" id="IPR045860">
    <property type="entry name" value="Snake_toxin-like_sf"/>
</dbReference>
<proteinExistence type="predicted"/>
<dbReference type="GeneTree" id="ENSGT01030000235339"/>
<protein>
    <recommendedName>
        <fullName evidence="2">UPAR/Ly6 domain-containing protein</fullName>
    </recommendedName>
</protein>
<feature type="chain" id="PRO_5034175149" description="UPAR/Ly6 domain-containing protein" evidence="1">
    <location>
        <begin position="19"/>
        <end position="97"/>
    </location>
</feature>
<dbReference type="Ensembl" id="ENSDLAT00005061385.2">
    <property type="protein sequence ID" value="ENSDLAP00005057897.1"/>
    <property type="gene ID" value="ENSDLAG00005024521.2"/>
</dbReference>
<keyword evidence="4" id="KW-1185">Reference proteome</keyword>
<accession>A0A8C4IH79</accession>
<evidence type="ECO:0000313" key="4">
    <source>
        <dbReference type="Proteomes" id="UP000694389"/>
    </source>
</evidence>
<keyword evidence="1" id="KW-0732">Signal</keyword>
<reference evidence="3" key="2">
    <citation type="submission" date="2025-09" db="UniProtKB">
        <authorList>
            <consortium name="Ensembl"/>
        </authorList>
    </citation>
    <scope>IDENTIFICATION</scope>
</reference>
<evidence type="ECO:0000256" key="1">
    <source>
        <dbReference type="SAM" id="SignalP"/>
    </source>
</evidence>
<reference evidence="3" key="1">
    <citation type="submission" date="2025-08" db="UniProtKB">
        <authorList>
            <consortium name="Ensembl"/>
        </authorList>
    </citation>
    <scope>IDENTIFICATION</scope>
</reference>
<dbReference type="SUPFAM" id="SSF57302">
    <property type="entry name" value="Snake toxin-like"/>
    <property type="match status" value="1"/>
</dbReference>
<evidence type="ECO:0000259" key="2">
    <source>
        <dbReference type="SMART" id="SM00134"/>
    </source>
</evidence>
<dbReference type="Proteomes" id="UP000694389">
    <property type="component" value="Unassembled WGS sequence"/>
</dbReference>
<evidence type="ECO:0000313" key="3">
    <source>
        <dbReference type="Ensembl" id="ENSDLAP00005057897.1"/>
    </source>
</evidence>